<name>A0A918FDQ8_9DEIO</name>
<accession>A0A918FDQ8</accession>
<dbReference type="CDD" id="cd00077">
    <property type="entry name" value="HDc"/>
    <property type="match status" value="1"/>
</dbReference>
<dbReference type="AlphaFoldDB" id="A0A918FDQ8"/>
<dbReference type="EMBL" id="BMQL01000050">
    <property type="protein sequence ID" value="GGR30628.1"/>
    <property type="molecule type" value="Genomic_DNA"/>
</dbReference>
<organism evidence="1 2">
    <name type="scientific">Deinococcus ruber</name>
    <dbReference type="NCBI Taxonomy" id="1848197"/>
    <lineage>
        <taxon>Bacteria</taxon>
        <taxon>Thermotogati</taxon>
        <taxon>Deinococcota</taxon>
        <taxon>Deinococci</taxon>
        <taxon>Deinococcales</taxon>
        <taxon>Deinococcaceae</taxon>
        <taxon>Deinococcus</taxon>
    </lineage>
</organism>
<dbReference type="Pfam" id="PF13487">
    <property type="entry name" value="HD_5"/>
    <property type="match status" value="1"/>
</dbReference>
<protein>
    <recommendedName>
        <fullName evidence="3">HD-GYP domain-containing protein</fullName>
    </recommendedName>
</protein>
<gene>
    <name evidence="1" type="ORF">GCM10008957_46710</name>
</gene>
<keyword evidence="2" id="KW-1185">Reference proteome</keyword>
<dbReference type="Proteomes" id="UP000603865">
    <property type="component" value="Unassembled WGS sequence"/>
</dbReference>
<comment type="caution">
    <text evidence="1">The sequence shown here is derived from an EMBL/GenBank/DDBJ whole genome shotgun (WGS) entry which is preliminary data.</text>
</comment>
<dbReference type="Gene3D" id="1.10.3210.10">
    <property type="entry name" value="Hypothetical protein af1432"/>
    <property type="match status" value="1"/>
</dbReference>
<evidence type="ECO:0008006" key="3">
    <source>
        <dbReference type="Google" id="ProtNLM"/>
    </source>
</evidence>
<evidence type="ECO:0000313" key="2">
    <source>
        <dbReference type="Proteomes" id="UP000603865"/>
    </source>
</evidence>
<dbReference type="PANTHER" id="PTHR45228:SF4">
    <property type="entry name" value="LIPOPROTEIN"/>
    <property type="match status" value="1"/>
</dbReference>
<dbReference type="PANTHER" id="PTHR45228">
    <property type="entry name" value="CYCLIC DI-GMP PHOSPHODIESTERASE TM_0186-RELATED"/>
    <property type="match status" value="1"/>
</dbReference>
<reference evidence="1" key="1">
    <citation type="journal article" date="2014" name="Int. J. Syst. Evol. Microbiol.">
        <title>Complete genome sequence of Corynebacterium casei LMG S-19264T (=DSM 44701T), isolated from a smear-ripened cheese.</title>
        <authorList>
            <consortium name="US DOE Joint Genome Institute (JGI-PGF)"/>
            <person name="Walter F."/>
            <person name="Albersmeier A."/>
            <person name="Kalinowski J."/>
            <person name="Ruckert C."/>
        </authorList>
    </citation>
    <scope>NUCLEOTIDE SEQUENCE</scope>
    <source>
        <strain evidence="1">JCM 31311</strain>
    </source>
</reference>
<dbReference type="SUPFAM" id="SSF109604">
    <property type="entry name" value="HD-domain/PDEase-like"/>
    <property type="match status" value="1"/>
</dbReference>
<evidence type="ECO:0000313" key="1">
    <source>
        <dbReference type="EMBL" id="GGR30628.1"/>
    </source>
</evidence>
<proteinExistence type="predicted"/>
<reference evidence="1" key="2">
    <citation type="submission" date="2020-09" db="EMBL/GenBank/DDBJ databases">
        <authorList>
            <person name="Sun Q."/>
            <person name="Ohkuma M."/>
        </authorList>
    </citation>
    <scope>NUCLEOTIDE SEQUENCE</scope>
    <source>
        <strain evidence="1">JCM 31311</strain>
    </source>
</reference>
<dbReference type="InterPro" id="IPR052020">
    <property type="entry name" value="Cyclic_di-GMP/3'3'-cGAMP_PDE"/>
</dbReference>
<dbReference type="InterPro" id="IPR003607">
    <property type="entry name" value="HD/PDEase_dom"/>
</dbReference>
<sequence>MIVRTGWPDAPVALLNAVRHHHERTDGCGYPDRLTELPLLTARVAVADVYDAVRTARSYQPARSAVEAQAILRKVALPPHVVEAVLLAAELLQDVWCEEQMDSGAA</sequence>